<feature type="transmembrane region" description="Helical" evidence="1">
    <location>
        <begin position="6"/>
        <end position="24"/>
    </location>
</feature>
<comment type="caution">
    <text evidence="2">The sequence shown here is derived from an EMBL/GenBank/DDBJ whole genome shotgun (WGS) entry which is preliminary data.</text>
</comment>
<feature type="transmembrane region" description="Helical" evidence="1">
    <location>
        <begin position="36"/>
        <end position="57"/>
    </location>
</feature>
<gene>
    <name evidence="2" type="ORF">A2853_00750</name>
</gene>
<proteinExistence type="predicted"/>
<protein>
    <submittedName>
        <fullName evidence="2">Uncharacterized protein</fullName>
    </submittedName>
</protein>
<accession>A0A1F6D9J7</accession>
<dbReference type="AlphaFoldDB" id="A0A1F6D9J7"/>
<keyword evidence="1" id="KW-0812">Transmembrane</keyword>
<organism evidence="2 3">
    <name type="scientific">Candidatus Kaiserbacteria bacterium RIFCSPHIGHO2_01_FULL_55_17</name>
    <dbReference type="NCBI Taxonomy" id="1798484"/>
    <lineage>
        <taxon>Bacteria</taxon>
        <taxon>Candidatus Kaiseribacteriota</taxon>
    </lineage>
</organism>
<feature type="transmembrane region" description="Helical" evidence="1">
    <location>
        <begin position="77"/>
        <end position="99"/>
    </location>
</feature>
<evidence type="ECO:0000256" key="1">
    <source>
        <dbReference type="SAM" id="Phobius"/>
    </source>
</evidence>
<dbReference type="Proteomes" id="UP000177958">
    <property type="component" value="Unassembled WGS sequence"/>
</dbReference>
<keyword evidence="1" id="KW-0472">Membrane</keyword>
<reference evidence="2 3" key="1">
    <citation type="journal article" date="2016" name="Nat. Commun.">
        <title>Thousands of microbial genomes shed light on interconnected biogeochemical processes in an aquifer system.</title>
        <authorList>
            <person name="Anantharaman K."/>
            <person name="Brown C.T."/>
            <person name="Hug L.A."/>
            <person name="Sharon I."/>
            <person name="Castelle C.J."/>
            <person name="Probst A.J."/>
            <person name="Thomas B.C."/>
            <person name="Singh A."/>
            <person name="Wilkins M.J."/>
            <person name="Karaoz U."/>
            <person name="Brodie E.L."/>
            <person name="Williams K.H."/>
            <person name="Hubbard S.S."/>
            <person name="Banfield J.F."/>
        </authorList>
    </citation>
    <scope>NUCLEOTIDE SEQUENCE [LARGE SCALE GENOMIC DNA]</scope>
</reference>
<name>A0A1F6D9J7_9BACT</name>
<evidence type="ECO:0000313" key="3">
    <source>
        <dbReference type="Proteomes" id="UP000177958"/>
    </source>
</evidence>
<dbReference type="EMBL" id="MFKX01000007">
    <property type="protein sequence ID" value="OGG58010.1"/>
    <property type="molecule type" value="Genomic_DNA"/>
</dbReference>
<keyword evidence="1" id="KW-1133">Transmembrane helix</keyword>
<sequence length="100" mass="10747">MTQNPLYNAILAAGYIVLVATIMNQAHRVDVPESGILIPVTVLSLFVLSAAVMGYIFFYEPVQLCLAGKQKEAVNLFLKTIGFFAGITVALLALLFSVAV</sequence>
<evidence type="ECO:0000313" key="2">
    <source>
        <dbReference type="EMBL" id="OGG58010.1"/>
    </source>
</evidence>